<dbReference type="OMA" id="IRCQLCN"/>
<dbReference type="InterPro" id="IPR036875">
    <property type="entry name" value="Znf_CCHC_sf"/>
</dbReference>
<organism evidence="2 3">
    <name type="scientific">Helianthus annuus</name>
    <name type="common">Common sunflower</name>
    <dbReference type="NCBI Taxonomy" id="4232"/>
    <lineage>
        <taxon>Eukaryota</taxon>
        <taxon>Viridiplantae</taxon>
        <taxon>Streptophyta</taxon>
        <taxon>Embryophyta</taxon>
        <taxon>Tracheophyta</taxon>
        <taxon>Spermatophyta</taxon>
        <taxon>Magnoliopsida</taxon>
        <taxon>eudicotyledons</taxon>
        <taxon>Gunneridae</taxon>
        <taxon>Pentapetalae</taxon>
        <taxon>asterids</taxon>
        <taxon>campanulids</taxon>
        <taxon>Asterales</taxon>
        <taxon>Asteraceae</taxon>
        <taxon>Asteroideae</taxon>
        <taxon>Heliantheae alliance</taxon>
        <taxon>Heliantheae</taxon>
        <taxon>Helianthus</taxon>
    </lineage>
</organism>
<dbReference type="PANTHER" id="PTHR47481:SF43">
    <property type="entry name" value="RETROTRANSPOSON COPIA-LIKE N-TERMINAL DOMAIN-CONTAINING PROTEIN"/>
    <property type="match status" value="1"/>
</dbReference>
<dbReference type="PANTHER" id="PTHR47481">
    <property type="match status" value="1"/>
</dbReference>
<dbReference type="EMBL" id="CM007892">
    <property type="protein sequence ID" value="OTG31681.1"/>
    <property type="molecule type" value="Genomic_DNA"/>
</dbReference>
<evidence type="ECO:0000313" key="2">
    <source>
        <dbReference type="EMBL" id="OTG31681.1"/>
    </source>
</evidence>
<name>A0A251VAN1_HELAN</name>
<dbReference type="InParanoid" id="A0A251VAN1"/>
<dbReference type="Pfam" id="PF14223">
    <property type="entry name" value="Retrotran_gag_2"/>
    <property type="match status" value="1"/>
</dbReference>
<dbReference type="GO" id="GO:0008270">
    <property type="term" value="F:zinc ion binding"/>
    <property type="evidence" value="ECO:0007669"/>
    <property type="project" value="InterPro"/>
</dbReference>
<evidence type="ECO:0000256" key="1">
    <source>
        <dbReference type="SAM" id="MobiDB-lite"/>
    </source>
</evidence>
<dbReference type="SUPFAM" id="SSF57756">
    <property type="entry name" value="Retrovirus zinc finger-like domains"/>
    <property type="match status" value="1"/>
</dbReference>
<dbReference type="STRING" id="4232.A0A251VAN1"/>
<dbReference type="Proteomes" id="UP000215914">
    <property type="component" value="Chromosome 3"/>
</dbReference>
<dbReference type="GO" id="GO:0003676">
    <property type="term" value="F:nucleic acid binding"/>
    <property type="evidence" value="ECO:0007669"/>
    <property type="project" value="InterPro"/>
</dbReference>
<dbReference type="AlphaFoldDB" id="A0A251VAN1"/>
<keyword evidence="3" id="KW-1185">Reference proteome</keyword>
<protein>
    <submittedName>
        <fullName evidence="2">Putative zinc finger, CCHC-type, Gag-polypeptide of LTR copia-type</fullName>
    </submittedName>
</protein>
<feature type="region of interest" description="Disordered" evidence="1">
    <location>
        <begin position="243"/>
        <end position="292"/>
    </location>
</feature>
<reference evidence="3" key="1">
    <citation type="journal article" date="2017" name="Nature">
        <title>The sunflower genome provides insights into oil metabolism, flowering and Asterid evolution.</title>
        <authorList>
            <person name="Badouin H."/>
            <person name="Gouzy J."/>
            <person name="Grassa C.J."/>
            <person name="Murat F."/>
            <person name="Staton S.E."/>
            <person name="Cottret L."/>
            <person name="Lelandais-Briere C."/>
            <person name="Owens G.L."/>
            <person name="Carrere S."/>
            <person name="Mayjonade B."/>
            <person name="Legrand L."/>
            <person name="Gill N."/>
            <person name="Kane N.C."/>
            <person name="Bowers J.E."/>
            <person name="Hubner S."/>
            <person name="Bellec A."/>
            <person name="Berard A."/>
            <person name="Berges H."/>
            <person name="Blanchet N."/>
            <person name="Boniface M.C."/>
            <person name="Brunel D."/>
            <person name="Catrice O."/>
            <person name="Chaidir N."/>
            <person name="Claudel C."/>
            <person name="Donnadieu C."/>
            <person name="Faraut T."/>
            <person name="Fievet G."/>
            <person name="Helmstetter N."/>
            <person name="King M."/>
            <person name="Knapp S.J."/>
            <person name="Lai Z."/>
            <person name="Le Paslier M.C."/>
            <person name="Lippi Y."/>
            <person name="Lorenzon L."/>
            <person name="Mandel J.R."/>
            <person name="Marage G."/>
            <person name="Marchand G."/>
            <person name="Marquand E."/>
            <person name="Bret-Mestries E."/>
            <person name="Morien E."/>
            <person name="Nambeesan S."/>
            <person name="Nguyen T."/>
            <person name="Pegot-Espagnet P."/>
            <person name="Pouilly N."/>
            <person name="Raftis F."/>
            <person name="Sallet E."/>
            <person name="Schiex T."/>
            <person name="Thomas J."/>
            <person name="Vandecasteele C."/>
            <person name="Vares D."/>
            <person name="Vear F."/>
            <person name="Vautrin S."/>
            <person name="Crespi M."/>
            <person name="Mangin B."/>
            <person name="Burke J.M."/>
            <person name="Salse J."/>
            <person name="Munos S."/>
            <person name="Vincourt P."/>
            <person name="Rieseberg L.H."/>
            <person name="Langlade N.B."/>
        </authorList>
    </citation>
    <scope>NUCLEOTIDE SEQUENCE [LARGE SCALE GENOMIC DNA]</scope>
    <source>
        <strain evidence="3">cv. SF193</strain>
    </source>
</reference>
<proteinExistence type="predicted"/>
<gene>
    <name evidence="2" type="ORF">HannXRQ_Chr03g0078371</name>
</gene>
<evidence type="ECO:0000313" key="3">
    <source>
        <dbReference type="Proteomes" id="UP000215914"/>
    </source>
</evidence>
<accession>A0A251VAN1</accession>
<sequence>MVSELQNTQTSLDPSLFSHQPTMSNLNTIVQLTATNHFPIKLTATNFSVWRKQVESTLIGFDLLCFLDGSSQPPPKEITEKETTKSNPAYSLWFRQDQILISAILGSCSDAIQPLVSSAKTAKDAWERLNKSFASASRSRIISLKSRLAKNPKGTRTMTEFLNDMRAIADDLALVQSPVNEEDLLVHITSQLGEEYKPLVAALKVRVTPISYPELFEELLDFERSLQESAPIAEPILATVNATTRQGRIHRQGSRFDTDSSHGPRAGRFSSNNQQRPNRNSPNAASHQASGGYRSNRGGSYCQFCNIPGHTTQDCRKLSRFLRENNISSPVANVTTAAPTASTAPWLFDTGASNHVTPNTTNLHNLSEYGGPDEIVLGDVMIFARGRVSCGGEH</sequence>
<feature type="compositionally biased region" description="Low complexity" evidence="1">
    <location>
        <begin position="270"/>
        <end position="283"/>
    </location>
</feature>